<reference evidence="1 2" key="1">
    <citation type="journal article" date="2014" name="Nature">
        <title>An environmental bacterial taxon with a large and distinct metabolic repertoire.</title>
        <authorList>
            <person name="Wilson M.C."/>
            <person name="Mori T."/>
            <person name="Ruckert C."/>
            <person name="Uria A.R."/>
            <person name="Helf M.J."/>
            <person name="Takada K."/>
            <person name="Gernert C."/>
            <person name="Steffens U.A."/>
            <person name="Heycke N."/>
            <person name="Schmitt S."/>
            <person name="Rinke C."/>
            <person name="Helfrich E.J."/>
            <person name="Brachmann A.O."/>
            <person name="Gurgui C."/>
            <person name="Wakimoto T."/>
            <person name="Kracht M."/>
            <person name="Crusemann M."/>
            <person name="Hentschel U."/>
            <person name="Abe I."/>
            <person name="Matsunaga S."/>
            <person name="Kalinowski J."/>
            <person name="Takeyama H."/>
            <person name="Piel J."/>
        </authorList>
    </citation>
    <scope>NUCLEOTIDE SEQUENCE [LARGE SCALE GENOMIC DNA]</scope>
    <source>
        <strain evidence="2">TSY2</strain>
    </source>
</reference>
<dbReference type="SUPFAM" id="SSF53335">
    <property type="entry name" value="S-adenosyl-L-methionine-dependent methyltransferases"/>
    <property type="match status" value="1"/>
</dbReference>
<dbReference type="InterPro" id="IPR029063">
    <property type="entry name" value="SAM-dependent_MTases_sf"/>
</dbReference>
<evidence type="ECO:0000313" key="2">
    <source>
        <dbReference type="Proteomes" id="UP000019140"/>
    </source>
</evidence>
<organism evidence="1 2">
    <name type="scientific">Candidatus Entotheonella gemina</name>
    <dbReference type="NCBI Taxonomy" id="1429439"/>
    <lineage>
        <taxon>Bacteria</taxon>
        <taxon>Pseudomonadati</taxon>
        <taxon>Nitrospinota/Tectimicrobiota group</taxon>
        <taxon>Candidatus Tectimicrobiota</taxon>
        <taxon>Candidatus Entotheonellia</taxon>
        <taxon>Candidatus Entotheonellales</taxon>
        <taxon>Candidatus Entotheonellaceae</taxon>
        <taxon>Candidatus Entotheonella</taxon>
    </lineage>
</organism>
<gene>
    <name evidence="1" type="ORF">ETSY2_17295</name>
</gene>
<proteinExistence type="predicted"/>
<evidence type="ECO:0008006" key="3">
    <source>
        <dbReference type="Google" id="ProtNLM"/>
    </source>
</evidence>
<dbReference type="AlphaFoldDB" id="W4M880"/>
<accession>W4M880</accession>
<dbReference type="HOGENOM" id="CLU_058422_0_0_7"/>
<dbReference type="Gene3D" id="3.40.50.150">
    <property type="entry name" value="Vaccinia Virus protein VP39"/>
    <property type="match status" value="1"/>
</dbReference>
<keyword evidence="2" id="KW-1185">Reference proteome</keyword>
<dbReference type="EMBL" id="AZHX01000699">
    <property type="protein sequence ID" value="ETX06405.1"/>
    <property type="molecule type" value="Genomic_DNA"/>
</dbReference>
<dbReference type="Proteomes" id="UP000019140">
    <property type="component" value="Unassembled WGS sequence"/>
</dbReference>
<dbReference type="PATRIC" id="fig|1429439.4.peg.2942"/>
<sequence>MLKRLPGVRRLMAGMSVSVMPDESPFLRFAPIGHFYSPLPDLEEITANRDVLFRRDLKTCPGINMREGSQLALLDELSAFYDEVPFSELRSASTRYYYQNDLFGYGDAIILYAMLRRHSPRRVIEIGSGFSSSVMLDVNDLFLDKTMHLTFIEPYPDRLFQLFRKEDQQTCTVIQKPLQDVPLSSFHELSAGDMIFIDSSHVVKIGSDVAYILFHILPELQPGVLIHFHDILWPFEYPEDWLYEGRAWNEAYVLRAFLQFNEAFHIMYFNSYIWQHHADHLQQKMPLCMKNPGGSIWLQKTGAFAG</sequence>
<dbReference type="Pfam" id="PF13578">
    <property type="entry name" value="Methyltransf_24"/>
    <property type="match status" value="1"/>
</dbReference>
<evidence type="ECO:0000313" key="1">
    <source>
        <dbReference type="EMBL" id="ETX06405.1"/>
    </source>
</evidence>
<name>W4M880_9BACT</name>
<protein>
    <recommendedName>
        <fullName evidence="3">Class I SAM-dependent methyltransferase</fullName>
    </recommendedName>
</protein>
<comment type="caution">
    <text evidence="1">The sequence shown here is derived from an EMBL/GenBank/DDBJ whole genome shotgun (WGS) entry which is preliminary data.</text>
</comment>